<sequence length="132" mass="15255">MLSHMTHSFSDHCPLLLITGGLSNLHRRWHFRFESAWLMEDSCEKEVQSLREQSSGSVPVRLRGVSNGLVHWISQFRHDKHVSIKALQQKLEALCGVDPADDILGEIVEAKLALNMEYDKSELYWEQRARKN</sequence>
<reference evidence="1 2" key="1">
    <citation type="journal article" date="2024" name="G3 (Bethesda)">
        <title>Genome assembly of Hibiscus sabdariffa L. provides insights into metabolisms of medicinal natural products.</title>
        <authorList>
            <person name="Kim T."/>
        </authorList>
    </citation>
    <scope>NUCLEOTIDE SEQUENCE [LARGE SCALE GENOMIC DNA]</scope>
    <source>
        <strain evidence="1">TK-2024</strain>
        <tissue evidence="1">Old leaves</tissue>
    </source>
</reference>
<dbReference type="EMBL" id="JBBPBN010000020">
    <property type="protein sequence ID" value="KAK9017398.1"/>
    <property type="molecule type" value="Genomic_DNA"/>
</dbReference>
<name>A0ABR2RWT6_9ROSI</name>
<dbReference type="Proteomes" id="UP001396334">
    <property type="component" value="Unassembled WGS sequence"/>
</dbReference>
<evidence type="ECO:0000313" key="2">
    <source>
        <dbReference type="Proteomes" id="UP001396334"/>
    </source>
</evidence>
<proteinExistence type="predicted"/>
<protein>
    <recommendedName>
        <fullName evidence="3">Reverse transcriptase</fullName>
    </recommendedName>
</protein>
<accession>A0ABR2RWT6</accession>
<comment type="caution">
    <text evidence="1">The sequence shown here is derived from an EMBL/GenBank/DDBJ whole genome shotgun (WGS) entry which is preliminary data.</text>
</comment>
<keyword evidence="2" id="KW-1185">Reference proteome</keyword>
<gene>
    <name evidence="1" type="ORF">V6N11_079877</name>
</gene>
<evidence type="ECO:0008006" key="3">
    <source>
        <dbReference type="Google" id="ProtNLM"/>
    </source>
</evidence>
<evidence type="ECO:0000313" key="1">
    <source>
        <dbReference type="EMBL" id="KAK9017398.1"/>
    </source>
</evidence>
<organism evidence="1 2">
    <name type="scientific">Hibiscus sabdariffa</name>
    <name type="common">roselle</name>
    <dbReference type="NCBI Taxonomy" id="183260"/>
    <lineage>
        <taxon>Eukaryota</taxon>
        <taxon>Viridiplantae</taxon>
        <taxon>Streptophyta</taxon>
        <taxon>Embryophyta</taxon>
        <taxon>Tracheophyta</taxon>
        <taxon>Spermatophyta</taxon>
        <taxon>Magnoliopsida</taxon>
        <taxon>eudicotyledons</taxon>
        <taxon>Gunneridae</taxon>
        <taxon>Pentapetalae</taxon>
        <taxon>rosids</taxon>
        <taxon>malvids</taxon>
        <taxon>Malvales</taxon>
        <taxon>Malvaceae</taxon>
        <taxon>Malvoideae</taxon>
        <taxon>Hibiscus</taxon>
    </lineage>
</organism>